<keyword evidence="12" id="KW-0594">Phospholipid biosynthesis</keyword>
<evidence type="ECO:0000256" key="4">
    <source>
        <dbReference type="ARBA" id="ARBA00013170"/>
    </source>
</evidence>
<dbReference type="InterPro" id="IPR048254">
    <property type="entry name" value="CDP_ALCOHOL_P_TRANSF_CS"/>
</dbReference>
<evidence type="ECO:0000256" key="5">
    <source>
        <dbReference type="ARBA" id="ARBA00014944"/>
    </source>
</evidence>
<evidence type="ECO:0000256" key="8">
    <source>
        <dbReference type="ARBA" id="ARBA00022692"/>
    </source>
</evidence>
<dbReference type="KEGG" id="hadh:FRZ61_30710"/>
<feature type="transmembrane region" description="Helical" evidence="16">
    <location>
        <begin position="152"/>
        <end position="173"/>
    </location>
</feature>
<evidence type="ECO:0000256" key="14">
    <source>
        <dbReference type="ARBA" id="ARBA00048586"/>
    </source>
</evidence>
<dbReference type="PIRSF" id="PIRSF000847">
    <property type="entry name" value="Phos_ph_gly_syn"/>
    <property type="match status" value="1"/>
</dbReference>
<dbReference type="Proteomes" id="UP000325797">
    <property type="component" value="Chromosome"/>
</dbReference>
<protein>
    <recommendedName>
        <fullName evidence="5">CDP-diacylglycerol--glycerol-3-phosphate 3-phosphatidyltransferase</fullName>
        <ecNumber evidence="4">2.7.8.5</ecNumber>
    </recommendedName>
</protein>
<dbReference type="Gene3D" id="1.20.120.1760">
    <property type="match status" value="1"/>
</dbReference>
<evidence type="ECO:0000256" key="1">
    <source>
        <dbReference type="ARBA" id="ARBA00004141"/>
    </source>
</evidence>
<gene>
    <name evidence="17" type="ORF">FRZ61_30710</name>
</gene>
<dbReference type="GO" id="GO:0046474">
    <property type="term" value="P:glycerophospholipid biosynthetic process"/>
    <property type="evidence" value="ECO:0007669"/>
    <property type="project" value="TreeGrafter"/>
</dbReference>
<evidence type="ECO:0000256" key="16">
    <source>
        <dbReference type="SAM" id="Phobius"/>
    </source>
</evidence>
<sequence>MSALLPNLITLGRLLAVPLAVWLMLTDRYTAAFWLFITAGVSDAIDGFLARRLKAQSEIGAYLDPLADKCLLVSSYVTLGHQGHLDSWLVILVVFRDLLIIGGALLYQTLTHSLTMQPLFISKLNTVLQIALIGVVLAKLGLGIGGSDLVQWLGYAVAASTLASGGAYVAIWGRRVLGPRDGRGDRR</sequence>
<accession>A0A5J6N7N8</accession>
<keyword evidence="6" id="KW-0444">Lipid biosynthesis</keyword>
<evidence type="ECO:0000256" key="7">
    <source>
        <dbReference type="ARBA" id="ARBA00022679"/>
    </source>
</evidence>
<comment type="similarity">
    <text evidence="3 15">Belongs to the CDP-alcohol phosphatidyltransferase class-I family.</text>
</comment>
<evidence type="ECO:0000256" key="13">
    <source>
        <dbReference type="ARBA" id="ARBA00023264"/>
    </source>
</evidence>
<keyword evidence="13" id="KW-1208">Phospholipid metabolism</keyword>
<feature type="transmembrane region" description="Helical" evidence="16">
    <location>
        <begin position="127"/>
        <end position="146"/>
    </location>
</feature>
<dbReference type="InterPro" id="IPR000462">
    <property type="entry name" value="CDP-OH_P_trans"/>
</dbReference>
<evidence type="ECO:0000256" key="2">
    <source>
        <dbReference type="ARBA" id="ARBA00005042"/>
    </source>
</evidence>
<comment type="catalytic activity">
    <reaction evidence="14">
        <text>a CDP-1,2-diacyl-sn-glycerol + sn-glycerol 3-phosphate = a 1,2-diacyl-sn-glycero-3-phospho-(1'-sn-glycero-3'-phosphate) + CMP + H(+)</text>
        <dbReference type="Rhea" id="RHEA:12593"/>
        <dbReference type="ChEBI" id="CHEBI:15378"/>
        <dbReference type="ChEBI" id="CHEBI:57597"/>
        <dbReference type="ChEBI" id="CHEBI:58332"/>
        <dbReference type="ChEBI" id="CHEBI:60110"/>
        <dbReference type="ChEBI" id="CHEBI:60377"/>
        <dbReference type="EC" id="2.7.8.5"/>
    </reaction>
</comment>
<dbReference type="InterPro" id="IPR004570">
    <property type="entry name" value="Phosphatidylglycerol_P_synth"/>
</dbReference>
<dbReference type="AlphaFoldDB" id="A0A5J6N7N8"/>
<dbReference type="GO" id="GO:0008444">
    <property type="term" value="F:CDP-diacylglycerol-glycerol-3-phosphate 3-phosphatidyltransferase activity"/>
    <property type="evidence" value="ECO:0007669"/>
    <property type="project" value="UniProtKB-EC"/>
</dbReference>
<dbReference type="EC" id="2.7.8.5" evidence="4"/>
<evidence type="ECO:0000256" key="3">
    <source>
        <dbReference type="ARBA" id="ARBA00010441"/>
    </source>
</evidence>
<dbReference type="RefSeq" id="WP_151118556.1">
    <property type="nucleotide sequence ID" value="NZ_CP042582.1"/>
</dbReference>
<dbReference type="PROSITE" id="PS00379">
    <property type="entry name" value="CDP_ALCOHOL_P_TRANSF"/>
    <property type="match status" value="1"/>
</dbReference>
<organism evidence="17 18">
    <name type="scientific">Hypericibacter adhaerens</name>
    <dbReference type="NCBI Taxonomy" id="2602016"/>
    <lineage>
        <taxon>Bacteria</taxon>
        <taxon>Pseudomonadati</taxon>
        <taxon>Pseudomonadota</taxon>
        <taxon>Alphaproteobacteria</taxon>
        <taxon>Rhodospirillales</taxon>
        <taxon>Dongiaceae</taxon>
        <taxon>Hypericibacter</taxon>
    </lineage>
</organism>
<comment type="pathway">
    <text evidence="2">Phospholipid metabolism; phosphatidylglycerol biosynthesis; phosphatidylglycerol from CDP-diacylglycerol: step 1/2.</text>
</comment>
<evidence type="ECO:0000313" key="18">
    <source>
        <dbReference type="Proteomes" id="UP000325797"/>
    </source>
</evidence>
<reference evidence="17 18" key="1">
    <citation type="submission" date="2019-08" db="EMBL/GenBank/DDBJ databases">
        <title>Hyperibacter terrae gen. nov., sp. nov. and Hyperibacter viscosus sp. nov., two new members in the family Rhodospirillaceae isolated from the rhizosphere of Hypericum perforatum.</title>
        <authorList>
            <person name="Noviana Z."/>
        </authorList>
    </citation>
    <scope>NUCLEOTIDE SEQUENCE [LARGE SCALE GENOMIC DNA]</scope>
    <source>
        <strain evidence="17 18">R5959</strain>
    </source>
</reference>
<evidence type="ECO:0000256" key="11">
    <source>
        <dbReference type="ARBA" id="ARBA00023136"/>
    </source>
</evidence>
<evidence type="ECO:0000256" key="6">
    <source>
        <dbReference type="ARBA" id="ARBA00022516"/>
    </source>
</evidence>
<evidence type="ECO:0000313" key="17">
    <source>
        <dbReference type="EMBL" id="QEX23136.1"/>
    </source>
</evidence>
<evidence type="ECO:0000256" key="9">
    <source>
        <dbReference type="ARBA" id="ARBA00022989"/>
    </source>
</evidence>
<keyword evidence="9 16" id="KW-1133">Transmembrane helix</keyword>
<comment type="subcellular location">
    <subcellularLocation>
        <location evidence="1">Membrane</location>
        <topology evidence="1">Multi-pass membrane protein</topology>
    </subcellularLocation>
</comment>
<evidence type="ECO:0000256" key="10">
    <source>
        <dbReference type="ARBA" id="ARBA00023098"/>
    </source>
</evidence>
<dbReference type="InterPro" id="IPR043130">
    <property type="entry name" value="CDP-OH_PTrfase_TM_dom"/>
</dbReference>
<evidence type="ECO:0000256" key="12">
    <source>
        <dbReference type="ARBA" id="ARBA00023209"/>
    </source>
</evidence>
<dbReference type="GO" id="GO:0016020">
    <property type="term" value="C:membrane"/>
    <property type="evidence" value="ECO:0007669"/>
    <property type="project" value="UniProtKB-SubCell"/>
</dbReference>
<dbReference type="PANTHER" id="PTHR14269">
    <property type="entry name" value="CDP-DIACYLGLYCEROL--GLYCEROL-3-PHOSPHATE 3-PHOSPHATIDYLTRANSFERASE-RELATED"/>
    <property type="match status" value="1"/>
</dbReference>
<feature type="transmembrane region" description="Helical" evidence="16">
    <location>
        <begin position="87"/>
        <end position="107"/>
    </location>
</feature>
<keyword evidence="10" id="KW-0443">Lipid metabolism</keyword>
<keyword evidence="11 16" id="KW-0472">Membrane</keyword>
<dbReference type="InterPro" id="IPR050324">
    <property type="entry name" value="CDP-alcohol_PTase-I"/>
</dbReference>
<feature type="transmembrane region" description="Helical" evidence="16">
    <location>
        <begin position="7"/>
        <end position="25"/>
    </location>
</feature>
<proteinExistence type="inferred from homology"/>
<dbReference type="Pfam" id="PF01066">
    <property type="entry name" value="CDP-OH_P_transf"/>
    <property type="match status" value="1"/>
</dbReference>
<dbReference type="EMBL" id="CP042582">
    <property type="protein sequence ID" value="QEX23136.1"/>
    <property type="molecule type" value="Genomic_DNA"/>
</dbReference>
<evidence type="ECO:0000256" key="15">
    <source>
        <dbReference type="RuleBase" id="RU003750"/>
    </source>
</evidence>
<keyword evidence="8 16" id="KW-0812">Transmembrane</keyword>
<name>A0A5J6N7N8_9PROT</name>
<dbReference type="PANTHER" id="PTHR14269:SF11">
    <property type="entry name" value="CDP-DIACYLGLYCEROL--GLYCEROL-3-PHOSPHATE 3-PHOSPHATIDYLTRANSFERASE"/>
    <property type="match status" value="1"/>
</dbReference>
<keyword evidence="18" id="KW-1185">Reference proteome</keyword>
<keyword evidence="7 15" id="KW-0808">Transferase</keyword>
<dbReference type="OrthoDB" id="9796672at2"/>